<proteinExistence type="predicted"/>
<keyword evidence="2" id="KW-1185">Reference proteome</keyword>
<protein>
    <submittedName>
        <fullName evidence="1">Uncharacterized protein</fullName>
    </submittedName>
</protein>
<sequence length="83" mass="9615">MQLFLTKDDTSVLFGSSNHNQTTESFGGTLRKQSVQFRMNFLEDLKDGNTFSVDFLDCVVDQFCFMHLLQEELDTLSIMWNAH</sequence>
<accession>A0ABU7BQD9</accession>
<organism evidence="1 2">
    <name type="scientific">Ataeniobius toweri</name>
    <dbReference type="NCBI Taxonomy" id="208326"/>
    <lineage>
        <taxon>Eukaryota</taxon>
        <taxon>Metazoa</taxon>
        <taxon>Chordata</taxon>
        <taxon>Craniata</taxon>
        <taxon>Vertebrata</taxon>
        <taxon>Euteleostomi</taxon>
        <taxon>Actinopterygii</taxon>
        <taxon>Neopterygii</taxon>
        <taxon>Teleostei</taxon>
        <taxon>Neoteleostei</taxon>
        <taxon>Acanthomorphata</taxon>
        <taxon>Ovalentaria</taxon>
        <taxon>Atherinomorphae</taxon>
        <taxon>Cyprinodontiformes</taxon>
        <taxon>Goodeidae</taxon>
        <taxon>Ataeniobius</taxon>
    </lineage>
</organism>
<dbReference type="EMBL" id="JAHUTI010062797">
    <property type="protein sequence ID" value="MED6252867.1"/>
    <property type="molecule type" value="Genomic_DNA"/>
</dbReference>
<comment type="caution">
    <text evidence="1">The sequence shown here is derived from an EMBL/GenBank/DDBJ whole genome shotgun (WGS) entry which is preliminary data.</text>
</comment>
<name>A0ABU7BQD9_9TELE</name>
<dbReference type="Proteomes" id="UP001345963">
    <property type="component" value="Unassembled WGS sequence"/>
</dbReference>
<gene>
    <name evidence="1" type="ORF">ATANTOWER_018293</name>
</gene>
<evidence type="ECO:0000313" key="1">
    <source>
        <dbReference type="EMBL" id="MED6252867.1"/>
    </source>
</evidence>
<evidence type="ECO:0000313" key="2">
    <source>
        <dbReference type="Proteomes" id="UP001345963"/>
    </source>
</evidence>
<reference evidence="1 2" key="1">
    <citation type="submission" date="2021-07" db="EMBL/GenBank/DDBJ databases">
        <authorList>
            <person name="Palmer J.M."/>
        </authorList>
    </citation>
    <scope>NUCLEOTIDE SEQUENCE [LARGE SCALE GENOMIC DNA]</scope>
    <source>
        <strain evidence="1 2">AT_MEX2019</strain>
        <tissue evidence="1">Muscle</tissue>
    </source>
</reference>